<organism evidence="1 2">
    <name type="scientific">Trichinella pseudospiralis</name>
    <name type="common">Parasitic roundworm</name>
    <dbReference type="NCBI Taxonomy" id="6337"/>
    <lineage>
        <taxon>Eukaryota</taxon>
        <taxon>Metazoa</taxon>
        <taxon>Ecdysozoa</taxon>
        <taxon>Nematoda</taxon>
        <taxon>Enoplea</taxon>
        <taxon>Dorylaimia</taxon>
        <taxon>Trichinellida</taxon>
        <taxon>Trichinellidae</taxon>
        <taxon>Trichinella</taxon>
    </lineage>
</organism>
<keyword evidence="2" id="KW-1185">Reference proteome</keyword>
<name>A0A0V1DLC6_TRIPS</name>
<evidence type="ECO:0000313" key="2">
    <source>
        <dbReference type="Proteomes" id="UP000054995"/>
    </source>
</evidence>
<gene>
    <name evidence="1" type="ORF">T4D_12006</name>
</gene>
<protein>
    <submittedName>
        <fullName evidence="1">Uncharacterized protein</fullName>
    </submittedName>
</protein>
<comment type="caution">
    <text evidence="1">The sequence shown here is derived from an EMBL/GenBank/DDBJ whole genome shotgun (WGS) entry which is preliminary data.</text>
</comment>
<evidence type="ECO:0000313" key="1">
    <source>
        <dbReference type="EMBL" id="KRY62383.1"/>
    </source>
</evidence>
<dbReference type="Proteomes" id="UP000054995">
    <property type="component" value="Unassembled WGS sequence"/>
</dbReference>
<sequence length="42" mass="5302">MNRKYTWRRKKIGGARNDIERIFWIELFVGQWRSLVKLRHNE</sequence>
<accession>A0A0V1DLC6</accession>
<proteinExistence type="predicted"/>
<reference evidence="1 2" key="1">
    <citation type="submission" date="2015-01" db="EMBL/GenBank/DDBJ databases">
        <title>Evolution of Trichinella species and genotypes.</title>
        <authorList>
            <person name="Korhonen P.K."/>
            <person name="Edoardo P."/>
            <person name="Giuseppe L.R."/>
            <person name="Gasser R.B."/>
        </authorList>
    </citation>
    <scope>NUCLEOTIDE SEQUENCE [LARGE SCALE GENOMIC DNA]</scope>
    <source>
        <strain evidence="1">ISS470</strain>
    </source>
</reference>
<dbReference type="AlphaFoldDB" id="A0A0V1DLC6"/>
<dbReference type="EMBL" id="JYDT01003458">
    <property type="protein sequence ID" value="KRY62383.1"/>
    <property type="molecule type" value="Genomic_DNA"/>
</dbReference>